<proteinExistence type="predicted"/>
<gene>
    <name evidence="1" type="ORF">R1flu_001616</name>
</gene>
<organism evidence="1 2">
    <name type="scientific">Riccia fluitans</name>
    <dbReference type="NCBI Taxonomy" id="41844"/>
    <lineage>
        <taxon>Eukaryota</taxon>
        <taxon>Viridiplantae</taxon>
        <taxon>Streptophyta</taxon>
        <taxon>Embryophyta</taxon>
        <taxon>Marchantiophyta</taxon>
        <taxon>Marchantiopsida</taxon>
        <taxon>Marchantiidae</taxon>
        <taxon>Marchantiales</taxon>
        <taxon>Ricciaceae</taxon>
        <taxon>Riccia</taxon>
    </lineage>
</organism>
<comment type="caution">
    <text evidence="1">The sequence shown here is derived from an EMBL/GenBank/DDBJ whole genome shotgun (WGS) entry which is preliminary data.</text>
</comment>
<dbReference type="AlphaFoldDB" id="A0ABD1Y3S7"/>
<evidence type="ECO:0000313" key="1">
    <source>
        <dbReference type="EMBL" id="KAL2621411.1"/>
    </source>
</evidence>
<keyword evidence="2" id="KW-1185">Reference proteome</keyword>
<dbReference type="Proteomes" id="UP001605036">
    <property type="component" value="Unassembled WGS sequence"/>
</dbReference>
<evidence type="ECO:0000313" key="2">
    <source>
        <dbReference type="Proteomes" id="UP001605036"/>
    </source>
</evidence>
<reference evidence="1 2" key="1">
    <citation type="submission" date="2024-09" db="EMBL/GenBank/DDBJ databases">
        <title>Chromosome-scale assembly of Riccia fluitans.</title>
        <authorList>
            <person name="Paukszto L."/>
            <person name="Sawicki J."/>
            <person name="Karawczyk K."/>
            <person name="Piernik-Szablinska J."/>
            <person name="Szczecinska M."/>
            <person name="Mazdziarz M."/>
        </authorList>
    </citation>
    <scope>NUCLEOTIDE SEQUENCE [LARGE SCALE GENOMIC DNA]</scope>
    <source>
        <strain evidence="1">Rf_01</strain>
        <tissue evidence="1">Aerial parts of the thallus</tissue>
    </source>
</reference>
<protein>
    <submittedName>
        <fullName evidence="1">Uncharacterized protein</fullName>
    </submittedName>
</protein>
<sequence>MLLRHVPASGNHLFMMVSFEKPTVRLLLCHDTVALTWLPELSVRSDRLRSFHSLMLSFRLRPRCPCWCLFGFTTGSLILLSAFPCHVGSDRVLAEGLTDDHRRFLFVTVRDPCPLLGSNRCWPCVHYPTLARSCFPLRPSTLPSGLPPSMHVRRLATLSSSFPGRPLLTVRGYFDEVPVRHVTRLDVISLVTRLIIRFRRLTWWGRVIIDLPIPTPNYPISKEGLTTLLIP</sequence>
<name>A0ABD1Y3S7_9MARC</name>
<dbReference type="EMBL" id="JBHFFA010000006">
    <property type="protein sequence ID" value="KAL2621411.1"/>
    <property type="molecule type" value="Genomic_DNA"/>
</dbReference>
<accession>A0ABD1Y3S7</accession>